<dbReference type="RefSeq" id="WP_149160487.1">
    <property type="nucleotide sequence ID" value="NZ_CP043505.1"/>
</dbReference>
<dbReference type="GO" id="GO:0000976">
    <property type="term" value="F:transcription cis-regulatory region binding"/>
    <property type="evidence" value="ECO:0007669"/>
    <property type="project" value="TreeGrafter"/>
</dbReference>
<dbReference type="InterPro" id="IPR000843">
    <property type="entry name" value="HTH_LacI"/>
</dbReference>
<accession>A0A5C1YED8</accession>
<sequence length="357" mass="37148">MVTVHDVAARSGVSIATVSRTIRTPHRVTEPTRVRVLEAISELGYRPNRAAAGLRRGRTGTIALVVPDIDNPYFSSLTKGAQASSRARGYGLVVVDTTELAEVELEEIEAVAPQIDGLILVSSRLDEAALADIAAAHRCVLVNRTLEGRDDATPTVTVDEAAAARAAVEHLAGLGHRHIAYVGGPARSWSQTRRLRGIRDAAAVQAGFEVTDLGGFEPTAQGGRAAAQDALDSGATAVIAYNDLAAMGLLARWAELGVRVPDDVSLVGFDNTYVAELSAPHLTSVGADLREVGETAVELLIERIDGAASRGAAARGAASGVEGADGDAEAATVAALELHRELGAQLQVRGSTGRPRP</sequence>
<keyword evidence="3" id="KW-0804">Transcription</keyword>
<evidence type="ECO:0000256" key="3">
    <source>
        <dbReference type="ARBA" id="ARBA00023163"/>
    </source>
</evidence>
<dbReference type="InterPro" id="IPR046335">
    <property type="entry name" value="LacI/GalR-like_sensor"/>
</dbReference>
<evidence type="ECO:0000259" key="4">
    <source>
        <dbReference type="PROSITE" id="PS50932"/>
    </source>
</evidence>
<dbReference type="EMBL" id="CP043505">
    <property type="protein sequence ID" value="QEO14466.1"/>
    <property type="molecule type" value="Genomic_DNA"/>
</dbReference>
<feature type="domain" description="HTH lacI-type" evidence="4">
    <location>
        <begin position="2"/>
        <end position="56"/>
    </location>
</feature>
<keyword evidence="1" id="KW-0805">Transcription regulation</keyword>
<dbReference type="InterPro" id="IPR010982">
    <property type="entry name" value="Lambda_DNA-bd_dom_sf"/>
</dbReference>
<organism evidence="5 6">
    <name type="scientific">Agromyces intestinalis</name>
    <dbReference type="NCBI Taxonomy" id="2592652"/>
    <lineage>
        <taxon>Bacteria</taxon>
        <taxon>Bacillati</taxon>
        <taxon>Actinomycetota</taxon>
        <taxon>Actinomycetes</taxon>
        <taxon>Micrococcales</taxon>
        <taxon>Microbacteriaceae</taxon>
        <taxon>Agromyces</taxon>
    </lineage>
</organism>
<dbReference type="PROSITE" id="PS50932">
    <property type="entry name" value="HTH_LACI_2"/>
    <property type="match status" value="1"/>
</dbReference>
<dbReference type="CDD" id="cd01392">
    <property type="entry name" value="HTH_LacI"/>
    <property type="match status" value="1"/>
</dbReference>
<dbReference type="PANTHER" id="PTHR30146:SF109">
    <property type="entry name" value="HTH-TYPE TRANSCRIPTIONAL REGULATOR GALS"/>
    <property type="match status" value="1"/>
</dbReference>
<dbReference type="Gene3D" id="3.40.50.2300">
    <property type="match status" value="2"/>
</dbReference>
<dbReference type="GO" id="GO:0003700">
    <property type="term" value="F:DNA-binding transcription factor activity"/>
    <property type="evidence" value="ECO:0007669"/>
    <property type="project" value="TreeGrafter"/>
</dbReference>
<reference evidence="5 6" key="1">
    <citation type="submission" date="2019-09" db="EMBL/GenBank/DDBJ databases">
        <title>Genome sequencing of strain KACC 19306.</title>
        <authorList>
            <person name="Heo J."/>
            <person name="Kim S.-J."/>
            <person name="Kim J.-S."/>
            <person name="Hong S.-B."/>
            <person name="Kwon S.-W."/>
        </authorList>
    </citation>
    <scope>NUCLEOTIDE SEQUENCE [LARGE SCALE GENOMIC DNA]</scope>
    <source>
        <strain evidence="5 6">KACC 19306</strain>
    </source>
</reference>
<dbReference type="KEGG" id="ail:FLP10_08565"/>
<gene>
    <name evidence="5" type="ORF">FLP10_08565</name>
</gene>
<evidence type="ECO:0000256" key="1">
    <source>
        <dbReference type="ARBA" id="ARBA00023015"/>
    </source>
</evidence>
<evidence type="ECO:0000256" key="2">
    <source>
        <dbReference type="ARBA" id="ARBA00023125"/>
    </source>
</evidence>
<dbReference type="Pfam" id="PF13377">
    <property type="entry name" value="Peripla_BP_3"/>
    <property type="match status" value="1"/>
</dbReference>
<dbReference type="AlphaFoldDB" id="A0A5C1YED8"/>
<dbReference type="SUPFAM" id="SSF53822">
    <property type="entry name" value="Periplasmic binding protein-like I"/>
    <property type="match status" value="1"/>
</dbReference>
<dbReference type="InterPro" id="IPR028082">
    <property type="entry name" value="Peripla_BP_I"/>
</dbReference>
<keyword evidence="6" id="KW-1185">Reference proteome</keyword>
<dbReference type="Pfam" id="PF00356">
    <property type="entry name" value="LacI"/>
    <property type="match status" value="1"/>
</dbReference>
<protein>
    <submittedName>
        <fullName evidence="5">LacI family transcriptional regulator</fullName>
    </submittedName>
</protein>
<dbReference type="SUPFAM" id="SSF47413">
    <property type="entry name" value="lambda repressor-like DNA-binding domains"/>
    <property type="match status" value="1"/>
</dbReference>
<name>A0A5C1YED8_9MICO</name>
<evidence type="ECO:0000313" key="6">
    <source>
        <dbReference type="Proteomes" id="UP000324678"/>
    </source>
</evidence>
<keyword evidence="2" id="KW-0238">DNA-binding</keyword>
<proteinExistence type="predicted"/>
<evidence type="ECO:0000313" key="5">
    <source>
        <dbReference type="EMBL" id="QEO14466.1"/>
    </source>
</evidence>
<dbReference type="PANTHER" id="PTHR30146">
    <property type="entry name" value="LACI-RELATED TRANSCRIPTIONAL REPRESSOR"/>
    <property type="match status" value="1"/>
</dbReference>
<dbReference type="Gene3D" id="1.10.260.40">
    <property type="entry name" value="lambda repressor-like DNA-binding domains"/>
    <property type="match status" value="1"/>
</dbReference>
<dbReference type="OrthoDB" id="37081at2"/>
<dbReference type="CDD" id="cd06267">
    <property type="entry name" value="PBP1_LacI_sugar_binding-like"/>
    <property type="match status" value="1"/>
</dbReference>
<dbReference type="SMART" id="SM00354">
    <property type="entry name" value="HTH_LACI"/>
    <property type="match status" value="1"/>
</dbReference>
<dbReference type="Proteomes" id="UP000324678">
    <property type="component" value="Chromosome"/>
</dbReference>